<name>A0A2N8KM99_9BURK</name>
<reference evidence="2 3" key="1">
    <citation type="submission" date="2018-01" db="EMBL/GenBank/DDBJ databases">
        <title>The draft genome of an aniline degradation strain ANB-1.</title>
        <authorList>
            <person name="Zhang L."/>
            <person name="Jiang J."/>
        </authorList>
    </citation>
    <scope>NUCLEOTIDE SEQUENCE [LARGE SCALE GENOMIC DNA]</scope>
    <source>
        <strain evidence="2 3">ANB-1</strain>
    </source>
</reference>
<evidence type="ECO:0000313" key="2">
    <source>
        <dbReference type="EMBL" id="PND34568.1"/>
    </source>
</evidence>
<dbReference type="SUPFAM" id="SSF54060">
    <property type="entry name" value="His-Me finger endonucleases"/>
    <property type="match status" value="1"/>
</dbReference>
<dbReference type="EMBL" id="POQS01000002">
    <property type="protein sequence ID" value="PND34568.1"/>
    <property type="molecule type" value="Genomic_DNA"/>
</dbReference>
<protein>
    <recommendedName>
        <fullName evidence="1">HNH nuclease domain-containing protein</fullName>
    </recommendedName>
</protein>
<evidence type="ECO:0000313" key="3">
    <source>
        <dbReference type="Proteomes" id="UP000235994"/>
    </source>
</evidence>
<comment type="caution">
    <text evidence="2">The sequence shown here is derived from an EMBL/GenBank/DDBJ whole genome shotgun (WGS) entry which is preliminary data.</text>
</comment>
<feature type="domain" description="HNH nuclease" evidence="1">
    <location>
        <begin position="52"/>
        <end position="94"/>
    </location>
</feature>
<dbReference type="Gene3D" id="3.90.75.20">
    <property type="match status" value="1"/>
</dbReference>
<keyword evidence="3" id="KW-1185">Reference proteome</keyword>
<dbReference type="InterPro" id="IPR044925">
    <property type="entry name" value="His-Me_finger_sf"/>
</dbReference>
<sequence length="177" mass="19534">MKMPVPGFESYSVDSDGIVYGKNGLPMRPCKNWKGYLRVCFHQDGKKRYSSVHALVLEVFVGPRPTGMQACHFDGDKSNNRLSNLRWASQSENQKDNARLGTIAKGEKNGAAKITAEQARLIVERRMAGGKEWGRAAIAAELGISVDLASKIAHGKLWQHATGMQYQRMAASQQQEG</sequence>
<organism evidence="2 3">
    <name type="scientific">Achromobacter pulmonis</name>
    <dbReference type="NCBI Taxonomy" id="1389932"/>
    <lineage>
        <taxon>Bacteria</taxon>
        <taxon>Pseudomonadati</taxon>
        <taxon>Pseudomonadota</taxon>
        <taxon>Betaproteobacteria</taxon>
        <taxon>Burkholderiales</taxon>
        <taxon>Alcaligenaceae</taxon>
        <taxon>Achromobacter</taxon>
    </lineage>
</organism>
<proteinExistence type="predicted"/>
<dbReference type="Proteomes" id="UP000235994">
    <property type="component" value="Unassembled WGS sequence"/>
</dbReference>
<dbReference type="AlphaFoldDB" id="A0A2N8KM99"/>
<accession>A0A2N8KM99</accession>
<evidence type="ECO:0000259" key="1">
    <source>
        <dbReference type="Pfam" id="PF13392"/>
    </source>
</evidence>
<dbReference type="Pfam" id="PF13392">
    <property type="entry name" value="HNH_3"/>
    <property type="match status" value="1"/>
</dbReference>
<gene>
    <name evidence="2" type="ORF">C1I89_10335</name>
</gene>
<dbReference type="RefSeq" id="WP_102772632.1">
    <property type="nucleotide sequence ID" value="NZ_POQS01000002.1"/>
</dbReference>
<dbReference type="InterPro" id="IPR003615">
    <property type="entry name" value="HNH_nuc"/>
</dbReference>